<evidence type="ECO:0000259" key="1">
    <source>
        <dbReference type="Pfam" id="PF00117"/>
    </source>
</evidence>
<evidence type="ECO:0000313" key="3">
    <source>
        <dbReference type="Proteomes" id="UP001501480"/>
    </source>
</evidence>
<dbReference type="PROSITE" id="PS51273">
    <property type="entry name" value="GATASE_TYPE_1"/>
    <property type="match status" value="1"/>
</dbReference>
<organism evidence="2 3">
    <name type="scientific">Aeromicrobium halocynthiae</name>
    <dbReference type="NCBI Taxonomy" id="560557"/>
    <lineage>
        <taxon>Bacteria</taxon>
        <taxon>Bacillati</taxon>
        <taxon>Actinomycetota</taxon>
        <taxon>Actinomycetes</taxon>
        <taxon>Propionibacteriales</taxon>
        <taxon>Nocardioidaceae</taxon>
        <taxon>Aeromicrobium</taxon>
    </lineage>
</organism>
<sequence length="233" mass="25614">MRFHVVADDTDRDGGYVVARLTQLGYRPEWLDRDELPVFTDLGESALVLLLGSERGAHEPRWQASVEAEEALVRAALRAGTPVMGICFGAQVLARALGGTSYRGDDPEVGFKRVDTVDPVLCPEGPWAQFHRDVMVPPQQARVLGSSWFGPQCFTDESLGTPAIAWQFHPEVTPQTYARWVDEDADTVRLSGADPSLLRRHALLSAGRAEASAHQLVDAALAYLRVRRPSPQT</sequence>
<dbReference type="InterPro" id="IPR044992">
    <property type="entry name" value="ChyE-like"/>
</dbReference>
<dbReference type="PANTHER" id="PTHR42695">
    <property type="entry name" value="GLUTAMINE AMIDOTRANSFERASE YLR126C-RELATED"/>
    <property type="match status" value="1"/>
</dbReference>
<dbReference type="Proteomes" id="UP001501480">
    <property type="component" value="Unassembled WGS sequence"/>
</dbReference>
<dbReference type="PANTHER" id="PTHR42695:SF5">
    <property type="entry name" value="GLUTAMINE AMIDOTRANSFERASE YLR126C-RELATED"/>
    <property type="match status" value="1"/>
</dbReference>
<name>A0ABN2W4F7_9ACTN</name>
<dbReference type="Pfam" id="PF00117">
    <property type="entry name" value="GATase"/>
    <property type="match status" value="1"/>
</dbReference>
<feature type="domain" description="Glutamine amidotransferase" evidence="1">
    <location>
        <begin position="64"/>
        <end position="177"/>
    </location>
</feature>
<keyword evidence="3" id="KW-1185">Reference proteome</keyword>
<dbReference type="EMBL" id="BAAAPY010000006">
    <property type="protein sequence ID" value="GAA2079776.1"/>
    <property type="molecule type" value="Genomic_DNA"/>
</dbReference>
<dbReference type="SUPFAM" id="SSF52317">
    <property type="entry name" value="Class I glutamine amidotransferase-like"/>
    <property type="match status" value="1"/>
</dbReference>
<dbReference type="InterPro" id="IPR017926">
    <property type="entry name" value="GATASE"/>
</dbReference>
<protein>
    <recommendedName>
        <fullName evidence="1">Glutamine amidotransferase domain-containing protein</fullName>
    </recommendedName>
</protein>
<reference evidence="2 3" key="1">
    <citation type="journal article" date="2019" name="Int. J. Syst. Evol. Microbiol.">
        <title>The Global Catalogue of Microorganisms (GCM) 10K type strain sequencing project: providing services to taxonomists for standard genome sequencing and annotation.</title>
        <authorList>
            <consortium name="The Broad Institute Genomics Platform"/>
            <consortium name="The Broad Institute Genome Sequencing Center for Infectious Disease"/>
            <person name="Wu L."/>
            <person name="Ma J."/>
        </authorList>
    </citation>
    <scope>NUCLEOTIDE SEQUENCE [LARGE SCALE GENOMIC DNA]</scope>
    <source>
        <strain evidence="2 3">JCM 15749</strain>
    </source>
</reference>
<evidence type="ECO:0000313" key="2">
    <source>
        <dbReference type="EMBL" id="GAA2079776.1"/>
    </source>
</evidence>
<dbReference type="Gene3D" id="3.40.50.880">
    <property type="match status" value="1"/>
</dbReference>
<dbReference type="InterPro" id="IPR029062">
    <property type="entry name" value="Class_I_gatase-like"/>
</dbReference>
<gene>
    <name evidence="2" type="ORF">GCM10009821_20030</name>
</gene>
<comment type="caution">
    <text evidence="2">The sequence shown here is derived from an EMBL/GenBank/DDBJ whole genome shotgun (WGS) entry which is preliminary data.</text>
</comment>
<accession>A0ABN2W4F7</accession>
<dbReference type="RefSeq" id="WP_344327592.1">
    <property type="nucleotide sequence ID" value="NZ_BAAAPY010000006.1"/>
</dbReference>
<proteinExistence type="predicted"/>